<accession>A0A064C6A1</accession>
<feature type="compositionally biased region" description="Basic and acidic residues" evidence="2">
    <location>
        <begin position="361"/>
        <end position="375"/>
    </location>
</feature>
<reference evidence="5 6" key="1">
    <citation type="submission" date="2019-07" db="EMBL/GenBank/DDBJ databases">
        <authorList>
            <person name="Mohale T."/>
        </authorList>
    </citation>
    <scope>NUCLEOTIDE SEQUENCE [LARGE SCALE GENOMIC DNA]</scope>
    <source>
        <strain evidence="5 6">NTPn 59</strain>
    </source>
</reference>
<proteinExistence type="inferred from homology"/>
<evidence type="ECO:0000259" key="3">
    <source>
        <dbReference type="Pfam" id="PF07261"/>
    </source>
</evidence>
<dbReference type="GO" id="GO:0004386">
    <property type="term" value="F:helicase activity"/>
    <property type="evidence" value="ECO:0007669"/>
    <property type="project" value="UniProtKB-KW"/>
</dbReference>
<feature type="domain" description="Replicative helicase loading/DNA remodeling protein DnaB N-terminal winged helix" evidence="4">
    <location>
        <begin position="1"/>
        <end position="230"/>
    </location>
</feature>
<evidence type="ECO:0000313" key="5">
    <source>
        <dbReference type="EMBL" id="TVX67734.1"/>
    </source>
</evidence>
<keyword evidence="5" id="KW-0547">Nucleotide-binding</keyword>
<keyword evidence="5" id="KW-0378">Hydrolase</keyword>
<dbReference type="RefSeq" id="WP_016398879.1">
    <property type="nucleotide sequence ID" value="NZ_AP026927.1"/>
</dbReference>
<feature type="domain" description="DnaB/C C-terminal" evidence="3">
    <location>
        <begin position="258"/>
        <end position="328"/>
    </location>
</feature>
<dbReference type="Pfam" id="PF07261">
    <property type="entry name" value="DnaB_2"/>
    <property type="match status" value="1"/>
</dbReference>
<sequence>MKPIDRFSYLKNNRVSQDTSSLVQCYLPIIGQEALSLYLYTISFWDNGRKEYLFSSILNHLNFGMDRLIKSLKILSAFNLLTLYQKGDVYQLALHAPLSSQDFLRHPVYRRLLEKKIGDVAVEDLKVESADGEEIPVSLNQVFPELAELGSQEDLGLKKKVANDFDLEHFRQLMARDGLRFADEQSDVLNLFAIAEEKKWTWFETYQLAKSTAVSQVISTKRMREKIAQKPISSDFSLKETTIIKEAKSKTALQFLAEIKQTRKGTITQTERELLQQMAGLGLLDEVINIILLLTFNKVDSANINEKYAMKVANDYAYQKIHSAEEAVLRIRERGQKNQAQKSSTPSPAKSNVPKWSNPDYKNETSEETRLELERKKQELLARLEKGGD</sequence>
<gene>
    <name evidence="5" type="ORF">AZJ28_09760</name>
</gene>
<evidence type="ECO:0000256" key="1">
    <source>
        <dbReference type="ARBA" id="ARBA00093462"/>
    </source>
</evidence>
<comment type="caution">
    <text evidence="5">The sequence shown here is derived from an EMBL/GenBank/DDBJ whole genome shotgun (WGS) entry which is preliminary data.</text>
</comment>
<keyword evidence="5" id="KW-0347">Helicase</keyword>
<protein>
    <submittedName>
        <fullName evidence="5">DNA helicase</fullName>
    </submittedName>
</protein>
<comment type="similarity">
    <text evidence="1">Belongs to the DnaB/DnaD family.</text>
</comment>
<feature type="compositionally biased region" description="Polar residues" evidence="2">
    <location>
        <begin position="337"/>
        <end position="350"/>
    </location>
</feature>
<dbReference type="AlphaFoldDB" id="A0A064C6A1"/>
<feature type="region of interest" description="Disordered" evidence="2">
    <location>
        <begin position="334"/>
        <end position="375"/>
    </location>
</feature>
<evidence type="ECO:0000313" key="6">
    <source>
        <dbReference type="Proteomes" id="UP000315060"/>
    </source>
</evidence>
<evidence type="ECO:0000259" key="4">
    <source>
        <dbReference type="Pfam" id="PF25888"/>
    </source>
</evidence>
<dbReference type="InterPro" id="IPR058660">
    <property type="entry name" value="WHD_DnaB"/>
</dbReference>
<dbReference type="InterPro" id="IPR006343">
    <property type="entry name" value="DnaB/C_C"/>
</dbReference>
<organism evidence="5 6">
    <name type="scientific">Streptococcus pneumoniae</name>
    <dbReference type="NCBI Taxonomy" id="1313"/>
    <lineage>
        <taxon>Bacteria</taxon>
        <taxon>Bacillati</taxon>
        <taxon>Bacillota</taxon>
        <taxon>Bacilli</taxon>
        <taxon>Lactobacillales</taxon>
        <taxon>Streptococcaceae</taxon>
        <taxon>Streptococcus</taxon>
    </lineage>
</organism>
<name>A0A064C6A1_STREE</name>
<dbReference type="Pfam" id="PF25888">
    <property type="entry name" value="WHD_DnaB"/>
    <property type="match status" value="1"/>
</dbReference>
<dbReference type="Proteomes" id="UP000315060">
    <property type="component" value="Unassembled WGS sequence"/>
</dbReference>
<dbReference type="EMBL" id="VMYC01000178">
    <property type="protein sequence ID" value="TVX67734.1"/>
    <property type="molecule type" value="Genomic_DNA"/>
</dbReference>
<keyword evidence="5" id="KW-0067">ATP-binding</keyword>
<evidence type="ECO:0000256" key="2">
    <source>
        <dbReference type="SAM" id="MobiDB-lite"/>
    </source>
</evidence>